<dbReference type="EMBL" id="QJKJ01016648">
    <property type="protein sequence ID" value="RDX60703.1"/>
    <property type="molecule type" value="Genomic_DNA"/>
</dbReference>
<comment type="caution">
    <text evidence="2">The sequence shown here is derived from an EMBL/GenBank/DDBJ whole genome shotgun (WGS) entry which is preliminary data.</text>
</comment>
<evidence type="ECO:0000313" key="2">
    <source>
        <dbReference type="EMBL" id="RDX60703.1"/>
    </source>
</evidence>
<protein>
    <recommendedName>
        <fullName evidence="4">DUF659 domain-containing protein</fullName>
    </recommendedName>
</protein>
<sequence>MNEGGDKETRATEEGTTWDHTENEDRRFPTFFPSVFENKMRFLKSGRERPDPPRVSNPAATRIKSHESYRDSCDSNYHCSLQHICSSMQDSRSSLDICPSITNNVLTCKGARMIIEVSFPKVFWTPCVHTLNLVLKNICAVKNIEKMSLITQDVDDVSFVMNFIINHFMNLAIFNHFSPLKLLAVAETHFAFVIVMLRRFKILKHYLRSMTISKE</sequence>
<accession>A0A371E3Z0</accession>
<evidence type="ECO:0000313" key="3">
    <source>
        <dbReference type="Proteomes" id="UP000257109"/>
    </source>
</evidence>
<evidence type="ECO:0000256" key="1">
    <source>
        <dbReference type="SAM" id="MobiDB-lite"/>
    </source>
</evidence>
<dbReference type="OrthoDB" id="1937290at2759"/>
<name>A0A371E3Z0_MUCPR</name>
<gene>
    <name evidence="2" type="ORF">CR513_61135</name>
</gene>
<organism evidence="2 3">
    <name type="scientific">Mucuna pruriens</name>
    <name type="common">Velvet bean</name>
    <name type="synonym">Dolichos pruriens</name>
    <dbReference type="NCBI Taxonomy" id="157652"/>
    <lineage>
        <taxon>Eukaryota</taxon>
        <taxon>Viridiplantae</taxon>
        <taxon>Streptophyta</taxon>
        <taxon>Embryophyta</taxon>
        <taxon>Tracheophyta</taxon>
        <taxon>Spermatophyta</taxon>
        <taxon>Magnoliopsida</taxon>
        <taxon>eudicotyledons</taxon>
        <taxon>Gunneridae</taxon>
        <taxon>Pentapetalae</taxon>
        <taxon>rosids</taxon>
        <taxon>fabids</taxon>
        <taxon>Fabales</taxon>
        <taxon>Fabaceae</taxon>
        <taxon>Papilionoideae</taxon>
        <taxon>50 kb inversion clade</taxon>
        <taxon>NPAAA clade</taxon>
        <taxon>indigoferoid/millettioid clade</taxon>
        <taxon>Phaseoleae</taxon>
        <taxon>Mucuna</taxon>
    </lineage>
</organism>
<dbReference type="AlphaFoldDB" id="A0A371E3Z0"/>
<dbReference type="Proteomes" id="UP000257109">
    <property type="component" value="Unassembled WGS sequence"/>
</dbReference>
<feature type="non-terminal residue" evidence="2">
    <location>
        <position position="1"/>
    </location>
</feature>
<reference evidence="2" key="1">
    <citation type="submission" date="2018-05" db="EMBL/GenBank/DDBJ databases">
        <title>Draft genome of Mucuna pruriens seed.</title>
        <authorList>
            <person name="Nnadi N.E."/>
            <person name="Vos R."/>
            <person name="Hasami M.H."/>
            <person name="Devisetty U.K."/>
            <person name="Aguiy J.C."/>
        </authorList>
    </citation>
    <scope>NUCLEOTIDE SEQUENCE [LARGE SCALE GENOMIC DNA]</scope>
    <source>
        <strain evidence="2">JCA_2017</strain>
    </source>
</reference>
<feature type="region of interest" description="Disordered" evidence="1">
    <location>
        <begin position="1"/>
        <end position="26"/>
    </location>
</feature>
<proteinExistence type="predicted"/>
<evidence type="ECO:0008006" key="4">
    <source>
        <dbReference type="Google" id="ProtNLM"/>
    </source>
</evidence>
<keyword evidence="3" id="KW-1185">Reference proteome</keyword>